<proteinExistence type="predicted"/>
<protein>
    <recommendedName>
        <fullName evidence="1">Peptidase S24/S26A/S26B/S26C domain-containing protein</fullName>
    </recommendedName>
</protein>
<evidence type="ECO:0000313" key="3">
    <source>
        <dbReference type="Proteomes" id="UP000245627"/>
    </source>
</evidence>
<dbReference type="SUPFAM" id="SSF51306">
    <property type="entry name" value="LexA/Signal peptidase"/>
    <property type="match status" value="1"/>
</dbReference>
<reference evidence="2 3" key="1">
    <citation type="submission" date="2018-04" db="EMBL/GenBank/DDBJ databases">
        <title>Sphingobacterium cortibacter sp. nov.</title>
        <authorList>
            <person name="Li Y."/>
        </authorList>
    </citation>
    <scope>NUCLEOTIDE SEQUENCE [LARGE SCALE GENOMIC DNA]</scope>
    <source>
        <strain evidence="2 3">2c-3</strain>
    </source>
</reference>
<accession>A0A2T8HK39</accession>
<feature type="domain" description="Peptidase S24/S26A/S26B/S26C" evidence="1">
    <location>
        <begin position="23"/>
        <end position="100"/>
    </location>
</feature>
<dbReference type="OrthoDB" id="9795228at2"/>
<evidence type="ECO:0000313" key="2">
    <source>
        <dbReference type="EMBL" id="PVH25826.1"/>
    </source>
</evidence>
<dbReference type="Proteomes" id="UP000245627">
    <property type="component" value="Unassembled WGS sequence"/>
</dbReference>
<dbReference type="AlphaFoldDB" id="A0A2T8HK39"/>
<dbReference type="RefSeq" id="WP_116775397.1">
    <property type="nucleotide sequence ID" value="NZ_QDKG01000002.1"/>
</dbReference>
<keyword evidence="3" id="KW-1185">Reference proteome</keyword>
<dbReference type="InterPro" id="IPR036286">
    <property type="entry name" value="LexA/Signal_pep-like_sf"/>
</dbReference>
<dbReference type="CDD" id="cd06462">
    <property type="entry name" value="Peptidase_S24_S26"/>
    <property type="match status" value="1"/>
</dbReference>
<gene>
    <name evidence="2" type="ORF">DC487_07790</name>
</gene>
<sequence>MSHILPITIKNSVFFEHVLEYINAGKEVVFTVRGSSMSPFLKEKDLITVKPLKGITLKIGHIVLAYFENGYILHRIVRLDKQHVFLAGDANLVQIEKVERQSVIGFLCEATRNKKNVPLYTSRVMCFAQFWYYVRPVRRVWAKLFKRKINL</sequence>
<organism evidence="2 3">
    <name type="scientific">Sphingobacterium corticibacter</name>
    <dbReference type="NCBI Taxonomy" id="2171749"/>
    <lineage>
        <taxon>Bacteria</taxon>
        <taxon>Pseudomonadati</taxon>
        <taxon>Bacteroidota</taxon>
        <taxon>Sphingobacteriia</taxon>
        <taxon>Sphingobacteriales</taxon>
        <taxon>Sphingobacteriaceae</taxon>
        <taxon>Sphingobacterium</taxon>
    </lineage>
</organism>
<dbReference type="InterPro" id="IPR015927">
    <property type="entry name" value="Peptidase_S24_S26A/B/C"/>
</dbReference>
<evidence type="ECO:0000259" key="1">
    <source>
        <dbReference type="Pfam" id="PF00717"/>
    </source>
</evidence>
<dbReference type="Gene3D" id="2.10.109.10">
    <property type="entry name" value="Umud Fragment, subunit A"/>
    <property type="match status" value="1"/>
</dbReference>
<dbReference type="Pfam" id="PF00717">
    <property type="entry name" value="Peptidase_S24"/>
    <property type="match status" value="1"/>
</dbReference>
<comment type="caution">
    <text evidence="2">The sequence shown here is derived from an EMBL/GenBank/DDBJ whole genome shotgun (WGS) entry which is preliminary data.</text>
</comment>
<name>A0A2T8HK39_9SPHI</name>
<dbReference type="EMBL" id="QDKG01000002">
    <property type="protein sequence ID" value="PVH25826.1"/>
    <property type="molecule type" value="Genomic_DNA"/>
</dbReference>